<proteinExistence type="predicted"/>
<dbReference type="GO" id="GO:0016787">
    <property type="term" value="F:hydrolase activity"/>
    <property type="evidence" value="ECO:0007669"/>
    <property type="project" value="UniProtKB-KW"/>
</dbReference>
<reference evidence="3 4" key="2">
    <citation type="submission" date="2018-06" db="EMBL/GenBank/DDBJ databases">
        <title>Metagenomic assembly of (sub)arctic Cyanobacteria and their associated microbiome from non-axenic cultures.</title>
        <authorList>
            <person name="Baurain D."/>
        </authorList>
    </citation>
    <scope>NUCLEOTIDE SEQUENCE [LARGE SCALE GENOMIC DNA]</scope>
    <source>
        <strain evidence="3">ULC041bin1</strain>
    </source>
</reference>
<dbReference type="EMBL" id="QBMN01000098">
    <property type="protein sequence ID" value="PZO38787.1"/>
    <property type="molecule type" value="Genomic_DNA"/>
</dbReference>
<dbReference type="Pfam" id="PF00561">
    <property type="entry name" value="Abhydrolase_1"/>
    <property type="match status" value="1"/>
</dbReference>
<dbReference type="SUPFAM" id="SSF53474">
    <property type="entry name" value="alpha/beta-Hydrolases"/>
    <property type="match status" value="1"/>
</dbReference>
<keyword evidence="1 3" id="KW-0378">Hydrolase</keyword>
<accession>A0A2W4W5V7</accession>
<dbReference type="InterPro" id="IPR000073">
    <property type="entry name" value="AB_hydrolase_1"/>
</dbReference>
<evidence type="ECO:0000256" key="1">
    <source>
        <dbReference type="ARBA" id="ARBA00022801"/>
    </source>
</evidence>
<name>A0A2W4W5V7_9CYAN</name>
<dbReference type="InterPro" id="IPR000639">
    <property type="entry name" value="Epox_hydrolase-like"/>
</dbReference>
<dbReference type="InterPro" id="IPR029058">
    <property type="entry name" value="AB_hydrolase_fold"/>
</dbReference>
<dbReference type="InterPro" id="IPR050266">
    <property type="entry name" value="AB_hydrolase_sf"/>
</dbReference>
<dbReference type="Gene3D" id="3.40.50.1820">
    <property type="entry name" value="alpha/beta hydrolase"/>
    <property type="match status" value="1"/>
</dbReference>
<comment type="caution">
    <text evidence="3">The sequence shown here is derived from an EMBL/GenBank/DDBJ whole genome shotgun (WGS) entry which is preliminary data.</text>
</comment>
<protein>
    <submittedName>
        <fullName evidence="3">Alpha/beta hydrolase</fullName>
    </submittedName>
</protein>
<dbReference type="PANTHER" id="PTHR43798:SF31">
    <property type="entry name" value="AB HYDROLASE SUPERFAMILY PROTEIN YCLE"/>
    <property type="match status" value="1"/>
</dbReference>
<dbReference type="Proteomes" id="UP000249081">
    <property type="component" value="Unassembled WGS sequence"/>
</dbReference>
<evidence type="ECO:0000313" key="4">
    <source>
        <dbReference type="Proteomes" id="UP000249081"/>
    </source>
</evidence>
<gene>
    <name evidence="3" type="ORF">DCF17_14110</name>
</gene>
<evidence type="ECO:0000259" key="2">
    <source>
        <dbReference type="Pfam" id="PF00561"/>
    </source>
</evidence>
<organism evidence="3 4">
    <name type="scientific">Shackletoniella antarctica</name>
    <dbReference type="NCBI Taxonomy" id="268115"/>
    <lineage>
        <taxon>Bacteria</taxon>
        <taxon>Bacillati</taxon>
        <taxon>Cyanobacteriota</taxon>
        <taxon>Cyanophyceae</taxon>
        <taxon>Oculatellales</taxon>
        <taxon>Oculatellaceae</taxon>
        <taxon>Shackletoniella</taxon>
    </lineage>
</organism>
<dbReference type="GO" id="GO:0016020">
    <property type="term" value="C:membrane"/>
    <property type="evidence" value="ECO:0007669"/>
    <property type="project" value="TreeGrafter"/>
</dbReference>
<sequence length="308" mass="33967">MATTTVFGVPHYYQITGTGLPRAEGAGPPLVFIHGWLLSHKYWQPIIDQLSLEHHCLAYDLRGFGESRYGLADHCPGTPAAAQAWGASASPYGLGAYARDLAALLQQLNLGPVWLVGHSLGGSVALWMAHCFPELVQGVVCLNSGGGIYLEREFQQFRQAGQYIVGWRRPWLRYTLLPLLLTRMMVHRPLDYSWGRDRCLDLLQADGAAALGTLLESTTEAEVHLLPRLVAALRQPVYFVAGRQDQVMNLRYVNHLAGYLQASRQGQNTVIEIENCGHLAMVEQPVVVAKVLQEILSAAPVAQDFSRS</sequence>
<dbReference type="PANTHER" id="PTHR43798">
    <property type="entry name" value="MONOACYLGLYCEROL LIPASE"/>
    <property type="match status" value="1"/>
</dbReference>
<feature type="domain" description="AB hydrolase-1" evidence="2">
    <location>
        <begin position="28"/>
        <end position="284"/>
    </location>
</feature>
<dbReference type="PRINTS" id="PR00412">
    <property type="entry name" value="EPOXHYDRLASE"/>
</dbReference>
<reference evidence="4" key="1">
    <citation type="submission" date="2018-04" db="EMBL/GenBank/DDBJ databases">
        <authorList>
            <person name="Cornet L."/>
        </authorList>
    </citation>
    <scope>NUCLEOTIDE SEQUENCE [LARGE SCALE GENOMIC DNA]</scope>
</reference>
<dbReference type="AlphaFoldDB" id="A0A2W4W5V7"/>
<evidence type="ECO:0000313" key="3">
    <source>
        <dbReference type="EMBL" id="PZO38787.1"/>
    </source>
</evidence>